<evidence type="ECO:0000256" key="2">
    <source>
        <dbReference type="ARBA" id="ARBA00022803"/>
    </source>
</evidence>
<dbReference type="Gene3D" id="1.25.40.10">
    <property type="entry name" value="Tetratricopeptide repeat domain"/>
    <property type="match status" value="3"/>
</dbReference>
<dbReference type="InterPro" id="IPR019734">
    <property type="entry name" value="TPR_rpt"/>
</dbReference>
<evidence type="ECO:0000256" key="1">
    <source>
        <dbReference type="ARBA" id="ARBA00022737"/>
    </source>
</evidence>
<keyword evidence="5" id="KW-1185">Reference proteome</keyword>
<dbReference type="SUPFAM" id="SSF48452">
    <property type="entry name" value="TPR-like"/>
    <property type="match status" value="2"/>
</dbReference>
<evidence type="ECO:0000313" key="4">
    <source>
        <dbReference type="EMBL" id="RBP01541.1"/>
    </source>
</evidence>
<protein>
    <submittedName>
        <fullName evidence="4">Tfp pilus assembly protein PilF</fullName>
    </submittedName>
</protein>
<evidence type="ECO:0000313" key="5">
    <source>
        <dbReference type="Proteomes" id="UP000252254"/>
    </source>
</evidence>
<accession>A0A366EGH7</accession>
<dbReference type="InterPro" id="IPR011990">
    <property type="entry name" value="TPR-like_helical_dom_sf"/>
</dbReference>
<feature type="repeat" description="TPR" evidence="3">
    <location>
        <begin position="371"/>
        <end position="404"/>
    </location>
</feature>
<gene>
    <name evidence="4" type="ORF">DES48_101278</name>
</gene>
<dbReference type="RefSeq" id="WP_113866228.1">
    <property type="nucleotide sequence ID" value="NZ_BAABQN010000001.1"/>
</dbReference>
<keyword evidence="1" id="KW-0677">Repeat</keyword>
<dbReference type="STRING" id="200904.GCA_900168775_01832"/>
<feature type="repeat" description="TPR" evidence="3">
    <location>
        <begin position="235"/>
        <end position="268"/>
    </location>
</feature>
<dbReference type="PROSITE" id="PS50005">
    <property type="entry name" value="TPR"/>
    <property type="match status" value="2"/>
</dbReference>
<comment type="caution">
    <text evidence="4">The sequence shown here is derived from an EMBL/GenBank/DDBJ whole genome shotgun (WGS) entry which is preliminary data.</text>
</comment>
<dbReference type="OrthoDB" id="2080803at2"/>
<dbReference type="AlphaFoldDB" id="A0A366EGH7"/>
<dbReference type="PANTHER" id="PTHR45586:SF15">
    <property type="entry name" value="TPR REPEAT-CONTAINING PROTEIN YPIA"/>
    <property type="match status" value="1"/>
</dbReference>
<dbReference type="Pfam" id="PF13432">
    <property type="entry name" value="TPR_16"/>
    <property type="match status" value="1"/>
</dbReference>
<dbReference type="InterPro" id="IPR051012">
    <property type="entry name" value="CellSynth/LPSAsmb/PSIAsmb"/>
</dbReference>
<organism evidence="4 5">
    <name type="scientific">Paraliobacillus ryukyuensis</name>
    <dbReference type="NCBI Taxonomy" id="200904"/>
    <lineage>
        <taxon>Bacteria</taxon>
        <taxon>Bacillati</taxon>
        <taxon>Bacillota</taxon>
        <taxon>Bacilli</taxon>
        <taxon>Bacillales</taxon>
        <taxon>Bacillaceae</taxon>
        <taxon>Paraliobacillus</taxon>
    </lineage>
</organism>
<proteinExistence type="predicted"/>
<dbReference type="PANTHER" id="PTHR45586">
    <property type="entry name" value="TPR REPEAT-CONTAINING PROTEIN PA4667"/>
    <property type="match status" value="1"/>
</dbReference>
<dbReference type="EMBL" id="QNRI01000001">
    <property type="protein sequence ID" value="RBP01541.1"/>
    <property type="molecule type" value="Genomic_DNA"/>
</dbReference>
<sequence>MEEISRAVTLMEQQKTEEAIAVLEDYLPKANEEEKYTIAELYNQWGMLEEAKMILLGLVQQYPEEGELKLTLADIHIDLDEDQEAIELLNRFESGDEEYLAVLVQLADLYQTQGLFEVAEQKLLDAKQLDPSEILIDFALGELSFSNGEYQKAIPYYEKVYQQQAVFADVEVALRLGECLAATGEFEQALTYYQTVETDQSEVLFRYGFIAKKADRADISIQAWEQVMEMDPDFQSVYFNLADTYEDEGRTEDAYETAQKGLEVDELNKELYLLAGSLARKMGNTEEGYQLAREAVSIDPGFKQAILFLVENYKQDEDFEAIIDLLTHIIELGEDDGYYLWELANAYEKEELFSEALKFYQEAYTTFKDDQDFLKEYGYFLVEEGRRQEAITVLERYLRLDPSDTEIEEYVGRLKESFDI</sequence>
<evidence type="ECO:0000256" key="3">
    <source>
        <dbReference type="PROSITE-ProRule" id="PRU00339"/>
    </source>
</evidence>
<name>A0A366EGH7_9BACI</name>
<dbReference type="SMART" id="SM00028">
    <property type="entry name" value="TPR"/>
    <property type="match status" value="7"/>
</dbReference>
<keyword evidence="2 3" id="KW-0802">TPR repeat</keyword>
<reference evidence="4 5" key="1">
    <citation type="submission" date="2018-06" db="EMBL/GenBank/DDBJ databases">
        <title>Genomic Encyclopedia of Type Strains, Phase IV (KMG-IV): sequencing the most valuable type-strain genomes for metagenomic binning, comparative biology and taxonomic classification.</title>
        <authorList>
            <person name="Goeker M."/>
        </authorList>
    </citation>
    <scope>NUCLEOTIDE SEQUENCE [LARGE SCALE GENOMIC DNA]</scope>
    <source>
        <strain evidence="4 5">DSM 15140</strain>
    </source>
</reference>
<dbReference type="Pfam" id="PF13429">
    <property type="entry name" value="TPR_15"/>
    <property type="match status" value="1"/>
</dbReference>
<dbReference type="Proteomes" id="UP000252254">
    <property type="component" value="Unassembled WGS sequence"/>
</dbReference>